<dbReference type="EMBL" id="NHYD01000325">
    <property type="protein sequence ID" value="PPQ94518.1"/>
    <property type="molecule type" value="Genomic_DNA"/>
</dbReference>
<protein>
    <submittedName>
        <fullName evidence="1">Uncharacterized protein</fullName>
    </submittedName>
</protein>
<evidence type="ECO:0000313" key="2">
    <source>
        <dbReference type="Proteomes" id="UP000283269"/>
    </source>
</evidence>
<gene>
    <name evidence="1" type="ORF">CVT25_014172</name>
</gene>
<dbReference type="AlphaFoldDB" id="A0A409XUW2"/>
<accession>A0A409XUW2</accession>
<dbReference type="Proteomes" id="UP000283269">
    <property type="component" value="Unassembled WGS sequence"/>
</dbReference>
<comment type="caution">
    <text evidence="1">The sequence shown here is derived from an EMBL/GenBank/DDBJ whole genome shotgun (WGS) entry which is preliminary data.</text>
</comment>
<proteinExistence type="predicted"/>
<organism evidence="1 2">
    <name type="scientific">Psilocybe cyanescens</name>
    <dbReference type="NCBI Taxonomy" id="93625"/>
    <lineage>
        <taxon>Eukaryota</taxon>
        <taxon>Fungi</taxon>
        <taxon>Dikarya</taxon>
        <taxon>Basidiomycota</taxon>
        <taxon>Agaricomycotina</taxon>
        <taxon>Agaricomycetes</taxon>
        <taxon>Agaricomycetidae</taxon>
        <taxon>Agaricales</taxon>
        <taxon>Agaricineae</taxon>
        <taxon>Strophariaceae</taxon>
        <taxon>Psilocybe</taxon>
    </lineage>
</organism>
<sequence>MSQLEMGVVVDDVLRRFAVHPPEESVLRLADDIPQHPEVPGLDTQYHGRDTRVVAVGVGIGVGVKANIRCSVRLRTHMRGWELAKIYQVMPNSSFIDSKRNDLTSIHRSPDSSIDNVFSLGEYTPSIANLRSSFRLCLVIYELVEEMIPVITFYSCSPAIGCLTLGYPTPRSQVLSG</sequence>
<evidence type="ECO:0000313" key="1">
    <source>
        <dbReference type="EMBL" id="PPQ94518.1"/>
    </source>
</evidence>
<dbReference type="InParanoid" id="A0A409XUW2"/>
<keyword evidence="2" id="KW-1185">Reference proteome</keyword>
<reference evidence="1 2" key="1">
    <citation type="journal article" date="2018" name="Evol. Lett.">
        <title>Horizontal gene cluster transfer increased hallucinogenic mushroom diversity.</title>
        <authorList>
            <person name="Reynolds H.T."/>
            <person name="Vijayakumar V."/>
            <person name="Gluck-Thaler E."/>
            <person name="Korotkin H.B."/>
            <person name="Matheny P.B."/>
            <person name="Slot J.C."/>
        </authorList>
    </citation>
    <scope>NUCLEOTIDE SEQUENCE [LARGE SCALE GENOMIC DNA]</scope>
    <source>
        <strain evidence="1 2">2631</strain>
    </source>
</reference>
<name>A0A409XUW2_PSICY</name>